<evidence type="ECO:0000256" key="2">
    <source>
        <dbReference type="ARBA" id="ARBA00009748"/>
    </source>
</evidence>
<dbReference type="CDD" id="cd00010">
    <property type="entry name" value="AAI_LTSS"/>
    <property type="match status" value="1"/>
</dbReference>
<dbReference type="SUPFAM" id="SSF47699">
    <property type="entry name" value="Bifunctional inhibitor/lipid-transfer protein/seed storage 2S albumin"/>
    <property type="match status" value="1"/>
</dbReference>
<keyword evidence="7" id="KW-0325">Glycoprotein</keyword>
<evidence type="ECO:0000256" key="3">
    <source>
        <dbReference type="ARBA" id="ARBA00022475"/>
    </source>
</evidence>
<evidence type="ECO:0000313" key="12">
    <source>
        <dbReference type="EMBL" id="KAL3849883.1"/>
    </source>
</evidence>
<dbReference type="InterPro" id="IPR043325">
    <property type="entry name" value="LTSS"/>
</dbReference>
<comment type="subcellular location">
    <subcellularLocation>
        <location evidence="1">Cell membrane</location>
        <topology evidence="1">Lipid-anchor</topology>
        <topology evidence="1">GPI-anchor</topology>
    </subcellularLocation>
</comment>
<protein>
    <recommendedName>
        <fullName evidence="11">Bifunctional inhibitor/plant lipid transfer protein/seed storage helical domain-containing protein</fullName>
    </recommendedName>
</protein>
<name>A0ABD3UNA5_9LAMI</name>
<sequence length="161" mass="16519">MASKMSYISLFFLIVVMLWDGATAQLGCTRALAGLSPCVNYVTGNSSTPSQSCSTVSLTLLKGGSSNFGLAVNQTLALALPGACNVQTPPVSQCSVTTPSAPTPTSSTDDEMPPEVPSTPSEQDIPAGTGRTDDGVVGGSNIRAEFSFVGTLLLMAVLLER</sequence>
<keyword evidence="8" id="KW-0449">Lipoprotein</keyword>
<feature type="chain" id="PRO_5044824489" description="Bifunctional inhibitor/plant lipid transfer protein/seed storage helical domain-containing protein" evidence="10">
    <location>
        <begin position="25"/>
        <end position="161"/>
    </location>
</feature>
<dbReference type="InterPro" id="IPR016140">
    <property type="entry name" value="Bifunc_inhib/LTP/seed_store"/>
</dbReference>
<accession>A0ABD3UNA5</accession>
<comment type="caution">
    <text evidence="12">The sequence shown here is derived from an EMBL/GenBank/DDBJ whole genome shotgun (WGS) entry which is preliminary data.</text>
</comment>
<keyword evidence="13" id="KW-1185">Reference proteome</keyword>
<evidence type="ECO:0000256" key="5">
    <source>
        <dbReference type="ARBA" id="ARBA00022729"/>
    </source>
</evidence>
<dbReference type="Gene3D" id="1.10.110.10">
    <property type="entry name" value="Plant lipid-transfer and hydrophobic proteins"/>
    <property type="match status" value="1"/>
</dbReference>
<keyword evidence="5 10" id="KW-0732">Signal</keyword>
<dbReference type="EMBL" id="JBJXBP010000001">
    <property type="protein sequence ID" value="KAL3849883.1"/>
    <property type="molecule type" value="Genomic_DNA"/>
</dbReference>
<keyword evidence="3" id="KW-1003">Cell membrane</keyword>
<keyword evidence="4" id="KW-0472">Membrane</keyword>
<keyword evidence="6" id="KW-1015">Disulfide bond</keyword>
<dbReference type="Proteomes" id="UP001634393">
    <property type="component" value="Unassembled WGS sequence"/>
</dbReference>
<feature type="region of interest" description="Disordered" evidence="9">
    <location>
        <begin position="91"/>
        <end position="137"/>
    </location>
</feature>
<comment type="similarity">
    <text evidence="2">Belongs to the plant LTP family.</text>
</comment>
<dbReference type="GO" id="GO:0098552">
    <property type="term" value="C:side of membrane"/>
    <property type="evidence" value="ECO:0007669"/>
    <property type="project" value="UniProtKB-KW"/>
</dbReference>
<keyword evidence="4" id="KW-0336">GPI-anchor</keyword>
<proteinExistence type="inferred from homology"/>
<evidence type="ECO:0000256" key="7">
    <source>
        <dbReference type="ARBA" id="ARBA00023180"/>
    </source>
</evidence>
<evidence type="ECO:0000256" key="4">
    <source>
        <dbReference type="ARBA" id="ARBA00022622"/>
    </source>
</evidence>
<gene>
    <name evidence="12" type="ORF">ACJIZ3_011765</name>
</gene>
<evidence type="ECO:0000256" key="6">
    <source>
        <dbReference type="ARBA" id="ARBA00023157"/>
    </source>
</evidence>
<reference evidence="12 13" key="1">
    <citation type="submission" date="2024-12" db="EMBL/GenBank/DDBJ databases">
        <title>The unique morphological basis and parallel evolutionary history of personate flowers in Penstemon.</title>
        <authorList>
            <person name="Depatie T.H."/>
            <person name="Wessinger C.A."/>
        </authorList>
    </citation>
    <scope>NUCLEOTIDE SEQUENCE [LARGE SCALE GENOMIC DNA]</scope>
    <source>
        <strain evidence="12">WTNN_2</strain>
        <tissue evidence="12">Leaf</tissue>
    </source>
</reference>
<organism evidence="12 13">
    <name type="scientific">Penstemon smallii</name>
    <dbReference type="NCBI Taxonomy" id="265156"/>
    <lineage>
        <taxon>Eukaryota</taxon>
        <taxon>Viridiplantae</taxon>
        <taxon>Streptophyta</taxon>
        <taxon>Embryophyta</taxon>
        <taxon>Tracheophyta</taxon>
        <taxon>Spermatophyta</taxon>
        <taxon>Magnoliopsida</taxon>
        <taxon>eudicotyledons</taxon>
        <taxon>Gunneridae</taxon>
        <taxon>Pentapetalae</taxon>
        <taxon>asterids</taxon>
        <taxon>lamiids</taxon>
        <taxon>Lamiales</taxon>
        <taxon>Plantaginaceae</taxon>
        <taxon>Cheloneae</taxon>
        <taxon>Penstemon</taxon>
    </lineage>
</organism>
<evidence type="ECO:0000313" key="13">
    <source>
        <dbReference type="Proteomes" id="UP001634393"/>
    </source>
</evidence>
<evidence type="ECO:0000256" key="8">
    <source>
        <dbReference type="ARBA" id="ARBA00023288"/>
    </source>
</evidence>
<evidence type="ECO:0000259" key="11">
    <source>
        <dbReference type="Pfam" id="PF14368"/>
    </source>
</evidence>
<dbReference type="AlphaFoldDB" id="A0ABD3UNA5"/>
<evidence type="ECO:0000256" key="10">
    <source>
        <dbReference type="SAM" id="SignalP"/>
    </source>
</evidence>
<feature type="compositionally biased region" description="Low complexity" evidence="9">
    <location>
        <begin position="97"/>
        <end position="107"/>
    </location>
</feature>
<dbReference type="PANTHER" id="PTHR33044">
    <property type="entry name" value="BIFUNCTIONAL INHIBITOR/LIPID-TRANSFER PROTEIN/SEED STORAGE 2S ALBUMIN SUPERFAMILY PROTEIN-RELATED"/>
    <property type="match status" value="1"/>
</dbReference>
<feature type="domain" description="Bifunctional inhibitor/plant lipid transfer protein/seed storage helical" evidence="11">
    <location>
        <begin position="24"/>
        <end position="94"/>
    </location>
</feature>
<evidence type="ECO:0000256" key="1">
    <source>
        <dbReference type="ARBA" id="ARBA00004609"/>
    </source>
</evidence>
<dbReference type="GO" id="GO:0005886">
    <property type="term" value="C:plasma membrane"/>
    <property type="evidence" value="ECO:0007669"/>
    <property type="project" value="UniProtKB-SubCell"/>
</dbReference>
<feature type="signal peptide" evidence="10">
    <location>
        <begin position="1"/>
        <end position="24"/>
    </location>
</feature>
<dbReference type="Pfam" id="PF14368">
    <property type="entry name" value="LTP_2"/>
    <property type="match status" value="1"/>
</dbReference>
<evidence type="ECO:0000256" key="9">
    <source>
        <dbReference type="SAM" id="MobiDB-lite"/>
    </source>
</evidence>
<dbReference type="InterPro" id="IPR036312">
    <property type="entry name" value="Bifun_inhib/LTP/seed_sf"/>
</dbReference>